<sequence>MVKSSGSMRQIQRAQAPHFPYGRISSKEEKRRKKRNLCSLATKLLLNHRRTSPNFSSITAGLPPGRHSTPELRLTAD</sequence>
<accession>A0ABD0VM56</accession>
<comment type="caution">
    <text evidence="2">The sequence shown here is derived from an EMBL/GenBank/DDBJ whole genome shotgun (WGS) entry which is preliminary data.</text>
</comment>
<dbReference type="Proteomes" id="UP001552299">
    <property type="component" value="Unassembled WGS sequence"/>
</dbReference>
<dbReference type="EMBL" id="JANQDX010000004">
    <property type="protein sequence ID" value="KAL0925861.1"/>
    <property type="molecule type" value="Genomic_DNA"/>
</dbReference>
<evidence type="ECO:0000256" key="1">
    <source>
        <dbReference type="SAM" id="MobiDB-lite"/>
    </source>
</evidence>
<proteinExistence type="predicted"/>
<reference evidence="2 3" key="1">
    <citation type="journal article" date="2024" name="Plant Biotechnol. J.">
        <title>Dendrobium thyrsiflorum genome and its molecular insights into genes involved in important horticultural traits.</title>
        <authorList>
            <person name="Chen B."/>
            <person name="Wang J.Y."/>
            <person name="Zheng P.J."/>
            <person name="Li K.L."/>
            <person name="Liang Y.M."/>
            <person name="Chen X.F."/>
            <person name="Zhang C."/>
            <person name="Zhao X."/>
            <person name="He X."/>
            <person name="Zhang G.Q."/>
            <person name="Liu Z.J."/>
            <person name="Xu Q."/>
        </authorList>
    </citation>
    <scope>NUCLEOTIDE SEQUENCE [LARGE SCALE GENOMIC DNA]</scope>
    <source>
        <strain evidence="2">GZMU011</strain>
    </source>
</reference>
<evidence type="ECO:0000313" key="3">
    <source>
        <dbReference type="Proteomes" id="UP001552299"/>
    </source>
</evidence>
<evidence type="ECO:0000313" key="2">
    <source>
        <dbReference type="EMBL" id="KAL0925861.1"/>
    </source>
</evidence>
<feature type="region of interest" description="Disordered" evidence="1">
    <location>
        <begin position="1"/>
        <end position="34"/>
    </location>
</feature>
<keyword evidence="3" id="KW-1185">Reference proteome</keyword>
<feature type="region of interest" description="Disordered" evidence="1">
    <location>
        <begin position="52"/>
        <end position="77"/>
    </location>
</feature>
<feature type="compositionally biased region" description="Polar residues" evidence="1">
    <location>
        <begin position="1"/>
        <end position="13"/>
    </location>
</feature>
<organism evidence="2 3">
    <name type="scientific">Dendrobium thyrsiflorum</name>
    <name type="common">Pinecone-like raceme dendrobium</name>
    <name type="synonym">Orchid</name>
    <dbReference type="NCBI Taxonomy" id="117978"/>
    <lineage>
        <taxon>Eukaryota</taxon>
        <taxon>Viridiplantae</taxon>
        <taxon>Streptophyta</taxon>
        <taxon>Embryophyta</taxon>
        <taxon>Tracheophyta</taxon>
        <taxon>Spermatophyta</taxon>
        <taxon>Magnoliopsida</taxon>
        <taxon>Liliopsida</taxon>
        <taxon>Asparagales</taxon>
        <taxon>Orchidaceae</taxon>
        <taxon>Epidendroideae</taxon>
        <taxon>Malaxideae</taxon>
        <taxon>Dendrobiinae</taxon>
        <taxon>Dendrobium</taxon>
    </lineage>
</organism>
<name>A0ABD0VM56_DENTH</name>
<protein>
    <submittedName>
        <fullName evidence="2">Uncharacterized protein</fullName>
    </submittedName>
</protein>
<gene>
    <name evidence="2" type="ORF">M5K25_004233</name>
</gene>
<dbReference type="AlphaFoldDB" id="A0ABD0VM56"/>
<feature type="compositionally biased region" description="Basic and acidic residues" evidence="1">
    <location>
        <begin position="68"/>
        <end position="77"/>
    </location>
</feature>